<organism evidence="7 8">
    <name type="scientific">Thermoleophilum album</name>
    <dbReference type="NCBI Taxonomy" id="29539"/>
    <lineage>
        <taxon>Bacteria</taxon>
        <taxon>Bacillati</taxon>
        <taxon>Actinomycetota</taxon>
        <taxon>Thermoleophilia</taxon>
        <taxon>Thermoleophilales</taxon>
        <taxon>Thermoleophilaceae</taxon>
        <taxon>Thermoleophilum</taxon>
    </lineage>
</organism>
<dbReference type="PANTHER" id="PTHR30250:SF11">
    <property type="entry name" value="O-ANTIGEN TRANSPORTER-RELATED"/>
    <property type="match status" value="1"/>
</dbReference>
<feature type="transmembrane region" description="Helical" evidence="6">
    <location>
        <begin position="226"/>
        <end position="244"/>
    </location>
</feature>
<evidence type="ECO:0000313" key="7">
    <source>
        <dbReference type="EMBL" id="SEH10294.1"/>
    </source>
</evidence>
<dbReference type="EMBL" id="FNWJ01000001">
    <property type="protein sequence ID" value="SEH10294.1"/>
    <property type="molecule type" value="Genomic_DNA"/>
</dbReference>
<feature type="transmembrane region" description="Helical" evidence="6">
    <location>
        <begin position="112"/>
        <end position="130"/>
    </location>
</feature>
<reference evidence="8" key="1">
    <citation type="submission" date="2016-10" db="EMBL/GenBank/DDBJ databases">
        <authorList>
            <person name="Varghese N."/>
            <person name="Submissions S."/>
        </authorList>
    </citation>
    <scope>NUCLEOTIDE SEQUENCE [LARGE SCALE GENOMIC DNA]</scope>
    <source>
        <strain evidence="8">ATCC 35263</strain>
    </source>
</reference>
<name>A0A1H6FKG8_THEAL</name>
<keyword evidence="5 6" id="KW-0472">Membrane</keyword>
<evidence type="ECO:0000256" key="3">
    <source>
        <dbReference type="ARBA" id="ARBA00022692"/>
    </source>
</evidence>
<dbReference type="Pfam" id="PF01943">
    <property type="entry name" value="Polysacc_synt"/>
    <property type="match status" value="1"/>
</dbReference>
<feature type="transmembrane region" description="Helical" evidence="6">
    <location>
        <begin position="250"/>
        <end position="268"/>
    </location>
</feature>
<proteinExistence type="predicted"/>
<keyword evidence="4 6" id="KW-1133">Transmembrane helix</keyword>
<protein>
    <submittedName>
        <fullName evidence="7">Membrane protein involved in the export of O-antigen and teichoic acid</fullName>
    </submittedName>
</protein>
<dbReference type="RefSeq" id="WP_177169218.1">
    <property type="nucleotide sequence ID" value="NZ_FNWJ01000001.1"/>
</dbReference>
<comment type="subcellular location">
    <subcellularLocation>
        <location evidence="1">Cell membrane</location>
        <topology evidence="1">Multi-pass membrane protein</topology>
    </subcellularLocation>
</comment>
<feature type="transmembrane region" description="Helical" evidence="6">
    <location>
        <begin position="137"/>
        <end position="157"/>
    </location>
</feature>
<evidence type="ECO:0000256" key="1">
    <source>
        <dbReference type="ARBA" id="ARBA00004651"/>
    </source>
</evidence>
<keyword evidence="3 6" id="KW-0812">Transmembrane</keyword>
<feature type="transmembrane region" description="Helical" evidence="6">
    <location>
        <begin position="35"/>
        <end position="62"/>
    </location>
</feature>
<dbReference type="Proteomes" id="UP000222056">
    <property type="component" value="Unassembled WGS sequence"/>
</dbReference>
<evidence type="ECO:0000313" key="8">
    <source>
        <dbReference type="Proteomes" id="UP000222056"/>
    </source>
</evidence>
<keyword evidence="8" id="KW-1185">Reference proteome</keyword>
<feature type="transmembrane region" description="Helical" evidence="6">
    <location>
        <begin position="163"/>
        <end position="185"/>
    </location>
</feature>
<dbReference type="STRING" id="29539.SAMN02745716_0143"/>
<evidence type="ECO:0000256" key="5">
    <source>
        <dbReference type="ARBA" id="ARBA00023136"/>
    </source>
</evidence>
<dbReference type="PANTHER" id="PTHR30250">
    <property type="entry name" value="PST FAMILY PREDICTED COLANIC ACID TRANSPORTER"/>
    <property type="match status" value="1"/>
</dbReference>
<dbReference type="AlphaFoldDB" id="A0A1H6FKG8"/>
<dbReference type="GO" id="GO:0005886">
    <property type="term" value="C:plasma membrane"/>
    <property type="evidence" value="ECO:0007669"/>
    <property type="project" value="UniProtKB-SubCell"/>
</dbReference>
<feature type="transmembrane region" description="Helical" evidence="6">
    <location>
        <begin position="74"/>
        <end position="100"/>
    </location>
</feature>
<dbReference type="InterPro" id="IPR050833">
    <property type="entry name" value="Poly_Biosynth_Transport"/>
</dbReference>
<feature type="transmembrane region" description="Helical" evidence="6">
    <location>
        <begin position="319"/>
        <end position="339"/>
    </location>
</feature>
<evidence type="ECO:0000256" key="2">
    <source>
        <dbReference type="ARBA" id="ARBA00022475"/>
    </source>
</evidence>
<gene>
    <name evidence="7" type="ORF">SAMN02745716_0143</name>
</gene>
<feature type="transmembrane region" description="Helical" evidence="6">
    <location>
        <begin position="373"/>
        <end position="395"/>
    </location>
</feature>
<evidence type="ECO:0000256" key="4">
    <source>
        <dbReference type="ARBA" id="ARBA00022989"/>
    </source>
</evidence>
<feature type="transmembrane region" description="Helical" evidence="6">
    <location>
        <begin position="280"/>
        <end position="299"/>
    </location>
</feature>
<keyword evidence="2" id="KW-1003">Cell membrane</keyword>
<evidence type="ECO:0000256" key="6">
    <source>
        <dbReference type="SAM" id="Phobius"/>
    </source>
</evidence>
<sequence>MRAGAITYTCSALSLSANLITGILAARLLGPEGRGIVIALASGVQLCGFLFAAGVAQSLSYYAAREPQRTPQLVAGWLVMLLPLSALAVVVTELLVPVIFASESQAIAIGRWFALAAVLVIGLELVYGILLGRHDYVGFNLVRVGQPALTALGYLALWRLERLSVAGALASLAVATALVVAFGLTRGLRGTRLARPDVAVAARSLWYGVRAQGSTVAANLSARLDVAVLPAFVSAAAVGLYSVATNVSLIVYQVASTFAAVVLPAAAADQAGRARAKVVLSAWATLSVCGLAALALAIVGEPLLGLVYGDAFRPAIEPLRLLLPGAVLFAVASIVASGLGAEGRPFAATLAHVLGAIVMAVGLALFAPSGGTTAAALVSTASYATVFSVVLWWYARVTALPAAELVPTPRRLRARLRALTTLPAGTSGRR</sequence>
<dbReference type="InterPro" id="IPR002797">
    <property type="entry name" value="Polysacc_synth"/>
</dbReference>
<accession>A0A1H6FKG8</accession>
<feature type="transmembrane region" description="Helical" evidence="6">
    <location>
        <begin position="346"/>
        <end position="367"/>
    </location>
</feature>